<reference evidence="3 5" key="2">
    <citation type="submission" date="2018-08" db="EMBL/GenBank/DDBJ databases">
        <title>Draft genome of Streptococcus sp. nov. Z1.</title>
        <authorList>
            <person name="Tian Z."/>
        </authorList>
    </citation>
    <scope>NUCLEOTIDE SEQUENCE [LARGE SCALE GENOMIC DNA]</scope>
    <source>
        <strain evidence="3">Z1</strain>
        <strain evidence="5">Z1(2018)</strain>
    </source>
</reference>
<dbReference type="RefSeq" id="WP_116877984.1">
    <property type="nucleotide sequence ID" value="NZ_CP031733.1"/>
</dbReference>
<name>A0A372KM58_9STRE</name>
<dbReference type="Proteomes" id="UP000262901">
    <property type="component" value="Unassembled WGS sequence"/>
</dbReference>
<evidence type="ECO:0000313" key="5">
    <source>
        <dbReference type="Proteomes" id="UP000262901"/>
    </source>
</evidence>
<dbReference type="Proteomes" id="UP000264056">
    <property type="component" value="Unassembled WGS sequence"/>
</dbReference>
<accession>A0A346NDN9</accession>
<dbReference type="Proteomes" id="UP000246115">
    <property type="component" value="Chromosome"/>
</dbReference>
<organism evidence="3 5">
    <name type="scientific">Streptococcus chenjunshii</name>
    <dbReference type="NCBI Taxonomy" id="2173853"/>
    <lineage>
        <taxon>Bacteria</taxon>
        <taxon>Bacillati</taxon>
        <taxon>Bacillota</taxon>
        <taxon>Bacilli</taxon>
        <taxon>Lactobacillales</taxon>
        <taxon>Streptococcaceae</taxon>
        <taxon>Streptococcus</taxon>
    </lineage>
</organism>
<sequence length="76" mass="7531">MSVKNLKSVNLLDSNQLSVIKGGNRISAGEFGQALGVCTAGGAAVGGLIGNVPGAIAGGIYGAQYCTAAWALLRTH</sequence>
<dbReference type="Pfam" id="PF10439">
    <property type="entry name" value="Bacteriocin_IIc"/>
    <property type="match status" value="1"/>
</dbReference>
<reference evidence="4" key="3">
    <citation type="submission" date="2018-08" db="EMBL/GenBank/DDBJ databases">
        <title>Streptococcus chenjunshii sp. nov., isolated from stools sample of the Tibetan antelope in the Qinghai-Tibet plateau, China.</title>
        <authorList>
            <person name="Tian Z."/>
        </authorList>
    </citation>
    <scope>NUCLEOTIDE SEQUENCE [LARGE SCALE GENOMIC DNA]</scope>
    <source>
        <strain evidence="4">Z15</strain>
    </source>
</reference>
<dbReference type="EMBL" id="QVQY01000012">
    <property type="protein sequence ID" value="RFU50967.1"/>
    <property type="molecule type" value="Genomic_DNA"/>
</dbReference>
<dbReference type="EMBL" id="CP031733">
    <property type="protein sequence ID" value="AXQ79134.1"/>
    <property type="molecule type" value="Genomic_DNA"/>
</dbReference>
<evidence type="ECO:0000313" key="4">
    <source>
        <dbReference type="Proteomes" id="UP000246115"/>
    </source>
</evidence>
<protein>
    <submittedName>
        <fullName evidence="3">ComC/BlpC family peptide pheromone/bacteriocin</fullName>
    </submittedName>
</protein>
<gene>
    <name evidence="1" type="ORF">DDV21_008570</name>
    <name evidence="2" type="ORF">DDV22_05710</name>
    <name evidence="3" type="ORF">DDV23_04850</name>
</gene>
<dbReference type="GO" id="GO:0042742">
    <property type="term" value="P:defense response to bacterium"/>
    <property type="evidence" value="ECO:0007669"/>
    <property type="project" value="InterPro"/>
</dbReference>
<evidence type="ECO:0000313" key="3">
    <source>
        <dbReference type="EMBL" id="RFU53359.1"/>
    </source>
</evidence>
<dbReference type="AlphaFoldDB" id="A0A372KM58"/>
<dbReference type="EMBL" id="QVQZ01000008">
    <property type="protein sequence ID" value="RFU53359.1"/>
    <property type="molecule type" value="Genomic_DNA"/>
</dbReference>
<keyword evidence="6" id="KW-1185">Reference proteome</keyword>
<evidence type="ECO:0000313" key="2">
    <source>
        <dbReference type="EMBL" id="RFU50967.1"/>
    </source>
</evidence>
<accession>A0A372KM58</accession>
<evidence type="ECO:0000313" key="6">
    <source>
        <dbReference type="Proteomes" id="UP000264056"/>
    </source>
</evidence>
<dbReference type="KEGG" id="schj:DDV21_008570"/>
<reference evidence="1" key="4">
    <citation type="journal article" date="2019" name="Int. J. Syst. Evol. Microbiol.">
        <title>Streptococcus chenjunshii sp. nov. isolated from feces of Tibetan antelopes.</title>
        <authorList>
            <person name="Tian Z."/>
            <person name="Lu S."/>
            <person name="Jin D."/>
            <person name="Yang J."/>
            <person name="Pu J."/>
            <person name="Lai X.H."/>
            <person name="Bai X.N."/>
            <person name="Wu X.M."/>
            <person name="Li J."/>
            <person name="Wang S."/>
            <person name="Xu J."/>
        </authorList>
    </citation>
    <scope>NUCLEOTIDE SEQUENCE</scope>
    <source>
        <strain evidence="1">Z15</strain>
    </source>
</reference>
<dbReference type="InterPro" id="IPR019493">
    <property type="entry name" value="Bacteriocin_IIb_lactacin-rel"/>
</dbReference>
<proteinExistence type="predicted"/>
<evidence type="ECO:0000313" key="1">
    <source>
        <dbReference type="EMBL" id="AXQ79134.1"/>
    </source>
</evidence>
<reference evidence="2 6" key="1">
    <citation type="submission" date="2018-08" db="EMBL/GenBank/DDBJ databases">
        <title>Draft genome of Streptococcus sp .nov. Z2.</title>
        <authorList>
            <person name="Tian Z."/>
        </authorList>
    </citation>
    <scope>NUCLEOTIDE SEQUENCE [LARGE SCALE GENOMIC DNA]</scope>
    <source>
        <strain evidence="2 6">Z2</strain>
    </source>
</reference>